<gene>
    <name evidence="3" type="ORF">CDL12_10625</name>
</gene>
<dbReference type="Gene3D" id="2.30.30.140">
    <property type="match status" value="1"/>
</dbReference>
<evidence type="ECO:0000259" key="2">
    <source>
        <dbReference type="PROSITE" id="PS50812"/>
    </source>
</evidence>
<keyword evidence="3" id="KW-0808">Transferase</keyword>
<dbReference type="Proteomes" id="UP000231279">
    <property type="component" value="Unassembled WGS sequence"/>
</dbReference>
<accession>A0A2G9HGR5</accession>
<dbReference type="EMBL" id="NKXS01001812">
    <property type="protein sequence ID" value="PIN16712.1"/>
    <property type="molecule type" value="Genomic_DNA"/>
</dbReference>
<keyword evidence="3" id="KW-0418">Kinase</keyword>
<reference evidence="4" key="1">
    <citation type="journal article" date="2018" name="Gigascience">
        <title>Genome assembly of the Pink Ipe (Handroanthus impetiginosus, Bignoniaceae), a highly valued, ecologically keystone Neotropical timber forest tree.</title>
        <authorList>
            <person name="Silva-Junior O.B."/>
            <person name="Grattapaglia D."/>
            <person name="Novaes E."/>
            <person name="Collevatti R.G."/>
        </authorList>
    </citation>
    <scope>NUCLEOTIDE SEQUENCE [LARGE SCALE GENOMIC DNA]</scope>
    <source>
        <strain evidence="4">cv. UFG-1</strain>
    </source>
</reference>
<dbReference type="Pfam" id="PF00855">
    <property type="entry name" value="PWWP"/>
    <property type="match status" value="1"/>
</dbReference>
<dbReference type="SMART" id="SM00293">
    <property type="entry name" value="PWWP"/>
    <property type="match status" value="1"/>
</dbReference>
<dbReference type="OrthoDB" id="62853at2759"/>
<dbReference type="CDD" id="cd05162">
    <property type="entry name" value="PWWP"/>
    <property type="match status" value="1"/>
</dbReference>
<feature type="region of interest" description="Disordered" evidence="1">
    <location>
        <begin position="1"/>
        <end position="32"/>
    </location>
</feature>
<evidence type="ECO:0000256" key="1">
    <source>
        <dbReference type="SAM" id="MobiDB-lite"/>
    </source>
</evidence>
<dbReference type="PROSITE" id="PS50812">
    <property type="entry name" value="PWWP"/>
    <property type="match status" value="1"/>
</dbReference>
<feature type="domain" description="PWWP" evidence="2">
    <location>
        <begin position="793"/>
        <end position="842"/>
    </location>
</feature>
<organism evidence="3 4">
    <name type="scientific">Handroanthus impetiginosus</name>
    <dbReference type="NCBI Taxonomy" id="429701"/>
    <lineage>
        <taxon>Eukaryota</taxon>
        <taxon>Viridiplantae</taxon>
        <taxon>Streptophyta</taxon>
        <taxon>Embryophyta</taxon>
        <taxon>Tracheophyta</taxon>
        <taxon>Spermatophyta</taxon>
        <taxon>Magnoliopsida</taxon>
        <taxon>eudicotyledons</taxon>
        <taxon>Gunneridae</taxon>
        <taxon>Pentapetalae</taxon>
        <taxon>asterids</taxon>
        <taxon>lamiids</taxon>
        <taxon>Lamiales</taxon>
        <taxon>Bignoniaceae</taxon>
        <taxon>Crescentiina</taxon>
        <taxon>Tabebuia alliance</taxon>
        <taxon>Handroanthus</taxon>
    </lineage>
</organism>
<dbReference type="EC" id="2.7.11.1" evidence="3"/>
<keyword evidence="4" id="KW-1185">Reference proteome</keyword>
<dbReference type="SUPFAM" id="SSF63748">
    <property type="entry name" value="Tudor/PWWP/MBT"/>
    <property type="match status" value="1"/>
</dbReference>
<dbReference type="PANTHER" id="PTHR42851:SF4">
    <property type="entry name" value="PWWP DOMAIN-CONTAINING PROTEIN"/>
    <property type="match status" value="1"/>
</dbReference>
<proteinExistence type="predicted"/>
<dbReference type="InterPro" id="IPR000313">
    <property type="entry name" value="PWWP_dom"/>
</dbReference>
<dbReference type="InterPro" id="IPR053063">
    <property type="entry name" value="PWWP_domain_containing_PDP"/>
</dbReference>
<feature type="region of interest" description="Disordered" evidence="1">
    <location>
        <begin position="313"/>
        <end position="335"/>
    </location>
</feature>
<dbReference type="STRING" id="429701.A0A2G9HGR5"/>
<dbReference type="PANTHER" id="PTHR42851">
    <property type="entry name" value="ALDOLASE-RELATED"/>
    <property type="match status" value="1"/>
</dbReference>
<dbReference type="GO" id="GO:0004674">
    <property type="term" value="F:protein serine/threonine kinase activity"/>
    <property type="evidence" value="ECO:0007669"/>
    <property type="project" value="UniProtKB-KW"/>
</dbReference>
<name>A0A2G9HGR5_9LAMI</name>
<evidence type="ECO:0000313" key="3">
    <source>
        <dbReference type="EMBL" id="PIN16712.1"/>
    </source>
</evidence>
<comment type="caution">
    <text evidence="3">The sequence shown here is derived from an EMBL/GenBank/DDBJ whole genome shotgun (WGS) entry which is preliminary data.</text>
</comment>
<evidence type="ECO:0000313" key="4">
    <source>
        <dbReference type="Proteomes" id="UP000231279"/>
    </source>
</evidence>
<protein>
    <submittedName>
        <fullName evidence="3">Non-specific serine/threonine protein kinase</fullName>
        <ecNumber evidence="3">2.7.11.1</ecNumber>
    </submittedName>
</protein>
<keyword evidence="3" id="KW-0723">Serine/threonine-protein kinase</keyword>
<sequence>MEVAQGDVYPGNGDGVTESPLSGNFPSETLVGNMGSENRVEESYEEGDGGEIMVEVVGSDVFVGGVSSHKEGDFESGEVGVLEGPWENKEGPQAQNFLDAMDVLTEGDGNKMGESEVGLSESKDERNSAFTAEVGVSLRGSVDVEVGAVTALSSREVGNLGIEARTVPSSVATESVTVQTEEVTELTSVVVGEEKTIQSQAVDKDGAEVVTPETLNDSLEADVGGKVEVAEKEEVLSSNDNAASDDHLSADSLSADSVISHGVASEAHDAKILPSEVSVDPNIKDLENVKVKGVESIIGEVGAHTAGARGETLATDSSKDDGSFKVNTEPTNPDGDNVVEAKCVDEKEFSAAESKDQILEDVLVPDVQEENQGSLNELNEVKFETDDQIDGVSLAIPESIHENSLASESGETIGAEFDVVLDFKDEASNIDLPDLSRAENDECLKTDGGVETDTIHQNDVLSSEPNETADEGGTAELVEYKVLDVELQADTEGNQQNLTNPGCPGGEQIVEADFGLHVSQPVITSTVNEVMDDQKVAISQVEAADKIDSEIPEQSLEFRGNAEILALDGSTDNMDLKEKETSSCLEGETADDPVVDSEVGFEDVVEENCLPQNTEQEILVQTVETSNQDVNKLENINVMPNEVASITAVSDSSQVNISLEITEMAESRVSTTNSSLLDGGVIEENLMCDVAASSGEVNKSRESDDYLSKTDGAYIEEGHTSETKPMDVDEGCESDIMYNSAKEADSILGTEEPASETDKLMLSNEETVKSASSLRMNQPVYLSPPEKVGCFGVSDLVWGKVQSHPWWPGQIFDPADASEKAVKYYKKDSYLVAYFGDGTFVWNDASVLKPFGPHFSQIEKQNNSEAFQNAVNCALEEVSRRLELGLACSCIPKDAYRKIESQVVDNVGVREESSLRNGVDQSSRAASFEPDKLLEYIIDLAPRAVSGADRLDLVIAQAQLSAFCRFKGYRSPTEFPSPGELLENDADTEQISDEMAVLHKRKHTLEDDSESRKERSLTELMGDGEYLPDAESGRKRIALDPVPDGLEKRETISTAKVSTSMSQTPKPSFKIGECIQRVASQLTGSTSLVLGNNNEAVVDGSPKIYENSESFSVDEMVSQLQLVAQDPKKGPNFQKNIHTFFLGFRSSIASNRRVRKKKGEEIIGGSGEDFEFDDVNDSYWTDRIVQNYSEEQLLHNSENGAATLQVVPFDAEKSVKPGRKPNSRKRYSMGIYPTAATEVDESIKRRKQESSPAELILNFAERNFVPSEINLNKMFRRFGPLMESETEVDHESGRAKVIFKRGADAEVARNSSEKFNIFGPALVNYQIGYSPLISVKILPLEVPQRPEDANLML</sequence>